<proteinExistence type="predicted"/>
<gene>
    <name evidence="1" type="ORF">C0Z18_19330</name>
</gene>
<dbReference type="RefSeq" id="WP_102647038.1">
    <property type="nucleotide sequence ID" value="NZ_PNYA01000018.1"/>
</dbReference>
<dbReference type="AlphaFoldDB" id="A0A2N7VKE9"/>
<dbReference type="EMBL" id="PNYA01000018">
    <property type="protein sequence ID" value="PMS17615.1"/>
    <property type="molecule type" value="Genomic_DNA"/>
</dbReference>
<dbReference type="Proteomes" id="UP000235616">
    <property type="component" value="Unassembled WGS sequence"/>
</dbReference>
<evidence type="ECO:0000313" key="2">
    <source>
        <dbReference type="Proteomes" id="UP000235616"/>
    </source>
</evidence>
<comment type="caution">
    <text evidence="1">The sequence shown here is derived from an EMBL/GenBank/DDBJ whole genome shotgun (WGS) entry which is preliminary data.</text>
</comment>
<reference evidence="1 2" key="1">
    <citation type="submission" date="2018-01" db="EMBL/GenBank/DDBJ databases">
        <title>Whole genome analyses suggest that Burkholderia sensu lato contains two further novel genera in the rhizoxinica-symbiotica group Mycetohabitans gen. nov., and Trinickia gen. nov.: implications for the evolution of diazotrophy and nodulation in the Burkholderiaceae.</title>
        <authorList>
            <person name="Estrada-de los Santos P."/>
            <person name="Palmer M."/>
            <person name="Chavez-Ramirez B."/>
            <person name="Beukes C."/>
            <person name="Steenkamp E.T."/>
            <person name="Hirsch A.M."/>
            <person name="Manyaka P."/>
            <person name="Maluk M."/>
            <person name="Lafos M."/>
            <person name="Crook M."/>
            <person name="Gross E."/>
            <person name="Simon M.F."/>
            <person name="Bueno dos Reis Junior F."/>
            <person name="Poole P.S."/>
            <person name="Venter S.N."/>
            <person name="James E.K."/>
        </authorList>
    </citation>
    <scope>NUCLEOTIDE SEQUENCE [LARGE SCALE GENOMIC DNA]</scope>
    <source>
        <strain evidence="1 2">GIMN1.004</strain>
    </source>
</reference>
<keyword evidence="2" id="KW-1185">Reference proteome</keyword>
<protein>
    <submittedName>
        <fullName evidence="1">Uncharacterized protein</fullName>
    </submittedName>
</protein>
<sequence length="160" mass="17523">MSIKMLAATARCSAATEVAASSDPLSALYPASVSVATHSGHITQITSDDMHEHQTAFLTEDEHRFITAVRDNIGNVDTRIANDPALLDKLTRAYGEARRWGLIREDVLADFLCLEMEAPGFHRNAAIQAWLGEPGASPDDRFADLMDVLRKKSQQLGENT</sequence>
<accession>A0A2N7VKE9</accession>
<organism evidence="1 2">
    <name type="scientific">Trinickia dabaoshanensis</name>
    <dbReference type="NCBI Taxonomy" id="564714"/>
    <lineage>
        <taxon>Bacteria</taxon>
        <taxon>Pseudomonadati</taxon>
        <taxon>Pseudomonadota</taxon>
        <taxon>Betaproteobacteria</taxon>
        <taxon>Burkholderiales</taxon>
        <taxon>Burkholderiaceae</taxon>
        <taxon>Trinickia</taxon>
    </lineage>
</organism>
<evidence type="ECO:0000313" key="1">
    <source>
        <dbReference type="EMBL" id="PMS17615.1"/>
    </source>
</evidence>
<name>A0A2N7VKE9_9BURK</name>
<dbReference type="OrthoDB" id="6623806at2"/>